<name>A0A8S1JBX4_9CHLO</name>
<dbReference type="PANTHER" id="PTHR44329">
    <property type="entry name" value="SERINE/THREONINE-PROTEIN KINASE TNNI3K-RELATED"/>
    <property type="match status" value="1"/>
</dbReference>
<evidence type="ECO:0000313" key="10">
    <source>
        <dbReference type="Proteomes" id="UP000708148"/>
    </source>
</evidence>
<evidence type="ECO:0000256" key="3">
    <source>
        <dbReference type="ARBA" id="ARBA00022741"/>
    </source>
</evidence>
<dbReference type="PROSITE" id="PS00108">
    <property type="entry name" value="PROTEIN_KINASE_ST"/>
    <property type="match status" value="1"/>
</dbReference>
<dbReference type="Pfam" id="PF07714">
    <property type="entry name" value="PK_Tyr_Ser-Thr"/>
    <property type="match status" value="3"/>
</dbReference>
<feature type="domain" description="Protein kinase" evidence="8">
    <location>
        <begin position="183"/>
        <end position="448"/>
    </location>
</feature>
<evidence type="ECO:0000256" key="6">
    <source>
        <dbReference type="PROSITE-ProRule" id="PRU10141"/>
    </source>
</evidence>
<feature type="compositionally biased region" description="Polar residues" evidence="7">
    <location>
        <begin position="1526"/>
        <end position="1535"/>
    </location>
</feature>
<proteinExistence type="predicted"/>
<evidence type="ECO:0000259" key="8">
    <source>
        <dbReference type="PROSITE" id="PS50011"/>
    </source>
</evidence>
<feature type="region of interest" description="Disordered" evidence="7">
    <location>
        <begin position="1522"/>
        <end position="1545"/>
    </location>
</feature>
<dbReference type="InterPro" id="IPR008271">
    <property type="entry name" value="Ser/Thr_kinase_AS"/>
</dbReference>
<dbReference type="SMART" id="SM00220">
    <property type="entry name" value="S_TKc"/>
    <property type="match status" value="2"/>
</dbReference>
<organism evidence="9 10">
    <name type="scientific">Ostreobium quekettii</name>
    <dbReference type="NCBI Taxonomy" id="121088"/>
    <lineage>
        <taxon>Eukaryota</taxon>
        <taxon>Viridiplantae</taxon>
        <taxon>Chlorophyta</taxon>
        <taxon>core chlorophytes</taxon>
        <taxon>Ulvophyceae</taxon>
        <taxon>TCBD clade</taxon>
        <taxon>Bryopsidales</taxon>
        <taxon>Ostreobineae</taxon>
        <taxon>Ostreobiaceae</taxon>
        <taxon>Ostreobium</taxon>
    </lineage>
</organism>
<dbReference type="OrthoDB" id="1335080at2759"/>
<dbReference type="InterPro" id="IPR001245">
    <property type="entry name" value="Ser-Thr/Tyr_kinase_cat_dom"/>
</dbReference>
<dbReference type="InterPro" id="IPR051681">
    <property type="entry name" value="Ser/Thr_Kinases-Pseudokinases"/>
</dbReference>
<comment type="caution">
    <text evidence="9">The sequence shown here is derived from an EMBL/GenBank/DDBJ whole genome shotgun (WGS) entry which is preliminary data.</text>
</comment>
<feature type="binding site" evidence="6">
    <location>
        <position position="652"/>
    </location>
    <ligand>
        <name>ATP</name>
        <dbReference type="ChEBI" id="CHEBI:30616"/>
    </ligand>
</feature>
<feature type="domain" description="Protein kinase" evidence="8">
    <location>
        <begin position="617"/>
        <end position="883"/>
    </location>
</feature>
<dbReference type="InterPro" id="IPR011009">
    <property type="entry name" value="Kinase-like_dom_sf"/>
</dbReference>
<accession>A0A8S1JBX4</accession>
<protein>
    <recommendedName>
        <fullName evidence="8">Protein kinase domain-containing protein</fullName>
    </recommendedName>
</protein>
<dbReference type="GO" id="GO:0004674">
    <property type="term" value="F:protein serine/threonine kinase activity"/>
    <property type="evidence" value="ECO:0007669"/>
    <property type="project" value="UniProtKB-KW"/>
</dbReference>
<evidence type="ECO:0000256" key="5">
    <source>
        <dbReference type="ARBA" id="ARBA00022840"/>
    </source>
</evidence>
<dbReference type="InterPro" id="IPR000719">
    <property type="entry name" value="Prot_kinase_dom"/>
</dbReference>
<evidence type="ECO:0000256" key="1">
    <source>
        <dbReference type="ARBA" id="ARBA00022527"/>
    </source>
</evidence>
<dbReference type="PANTHER" id="PTHR44329:SF260">
    <property type="entry name" value="PROTEIN KINASE DOMAIN-CONTAINING PROTEIN"/>
    <property type="match status" value="1"/>
</dbReference>
<dbReference type="SUPFAM" id="SSF56112">
    <property type="entry name" value="Protein kinase-like (PK-like)"/>
    <property type="match status" value="4"/>
</dbReference>
<dbReference type="EMBL" id="CAJHUC010002847">
    <property type="protein sequence ID" value="CAD7704447.1"/>
    <property type="molecule type" value="Genomic_DNA"/>
</dbReference>
<dbReference type="PROSITE" id="PS00107">
    <property type="entry name" value="PROTEIN_KINASE_ATP"/>
    <property type="match status" value="1"/>
</dbReference>
<dbReference type="Gene3D" id="1.10.510.10">
    <property type="entry name" value="Transferase(Phosphotransferase) domain 1"/>
    <property type="match status" value="4"/>
</dbReference>
<dbReference type="PROSITE" id="PS50011">
    <property type="entry name" value="PROTEIN_KINASE_DOM"/>
    <property type="match status" value="4"/>
</dbReference>
<evidence type="ECO:0000256" key="7">
    <source>
        <dbReference type="SAM" id="MobiDB-lite"/>
    </source>
</evidence>
<gene>
    <name evidence="9" type="ORF">OSTQU699_LOCUS9802</name>
</gene>
<evidence type="ECO:0000256" key="4">
    <source>
        <dbReference type="ARBA" id="ARBA00022777"/>
    </source>
</evidence>
<keyword evidence="10" id="KW-1185">Reference proteome</keyword>
<dbReference type="Pfam" id="PF00069">
    <property type="entry name" value="Pkinase"/>
    <property type="match status" value="1"/>
</dbReference>
<reference evidence="9" key="1">
    <citation type="submission" date="2020-12" db="EMBL/GenBank/DDBJ databases">
        <authorList>
            <person name="Iha C."/>
        </authorList>
    </citation>
    <scope>NUCLEOTIDE SEQUENCE</scope>
</reference>
<feature type="domain" description="Protein kinase" evidence="8">
    <location>
        <begin position="1716"/>
        <end position="1971"/>
    </location>
</feature>
<keyword evidence="2" id="KW-0808">Transferase</keyword>
<dbReference type="InterPro" id="IPR017441">
    <property type="entry name" value="Protein_kinase_ATP_BS"/>
</dbReference>
<sequence length="1971" mass="221449">MASLFRHFYPEDGAALFASFTGGLRYNQKSLAHLKRQLEKIDSCDGVSQLLTDAQTADEGTARRTAYEALATAVCQGKALITCHTQALNVNKFYTVGEVELIMKEVFGALRLFLKEGGLQTLDLSDRVPQQDVCHDRRMLQRALGYILGKEGCTCDGMSGLVAEELRLSKREHSKRLKKLLAADKDVSVGRSLSYTVYAASWKGSSVAVKIWAANEDGSDLDAETFARLYTKVSAAASVNSPCITRPYRITWSGKIMMELGKCGMMSWYKRHRSWNLRLKLQLLCKAAMALMEAHDGGFVHCDIRAEKFIVFKEDPDNPENVELKISSLDLEDPEDITGGNVLPVTDEVAWVAPEVLVGKPLSVQSNVYSFGIVIHELISEAQPYGNVPREKILELKKEGHAPWALAENCPKELMTLISDCCSDTPLKRPTSVEIVCQRLTKLLHSYALPKTAPSKKTVKFEELLDAKYNKRIMGFLNQQLQKFQDLDSPLGATQETLSKLESAVKIGERLIDKHRKDVNIQTFYQSVEARTFTEVYVCNPLFDVAREWKMEDKLKVETKVPQAAVDKDREELSQMLEYVLMGNCAGDRDVPNEWKSCREGHLDRMQHLDEVDDEDVNEGVLVGEGGFSAVHECSWNGQRAAVKRLSNVVGKTKIECQADLLKDALIQGALWDQHVPKLIGISKSGWLLMELADGDLSTLCKQNRLKWPSQLGILLQAARRLRYMHSRDPRMVHCDVKSSNFLVFGTDPKTCTIKIADFGLSSAVTMTRCNTARRPEGTPLYVAPELYNNEVLSLASDVYSFGIVMYEVITGRVPFGGVHCNQHSIMKKKLDGVEPCVIEESDCPKDMHELMKECCKVDPQGRPKIADVCRRLTEMKQRYEGICEQEQPRSQGALYNVKIMHFLDAQLKKLEGLHKPAGATPNQVADFDKQLEIGRCMIVKHATCFDIRDFYSTRDACNTVQKICACLKELLQLWGWQGEIDLQDEIPREDIQDDEDLFLKLLDFVLKDIPCSVGQDLMCRWEDIQEHHKESMKLVKVIDEKELQMGDKVCNGQGAVYLAKWRSVSVAVKMRRRWNAGQGGDLHIESFAEFIKEIIFHAGVNDQPHIVELLAVTTSGWMVMEQAYCSLRTLCLADNGLAWGPKVRLLREGSAGLAFLHSQGRMHQNIKLQNFLMFGTDPETDPLKISDFNVFDTEGVIQDDTLISMGRFNSDSLQYIAPEFFHGKSASFKSDVYACGILCYEFISRQKPYGGQGVNQYVIMRKKLYGEPPCQVHAKDCPPAALELMKRCCAIEPEARPTMEEVKNTWLQLPAEWVFEEHTAGETDETTSRQTVMTEQDGVVPTLQEEGGQEGRVDRGTIDERASRMNISLTLILLQDLRRTFESSEITHEAREGLLMHTVALTEALWEVQKRSSQNELGGCKGALEEMHNRLCSTEVAMKVLKERGSLSLSDASEDISCDLERVQVGISEAIQSLQLVLHAPLQGSGTPGSSYSTMETGISALYSDLMSKFGFPVDVSAEYDRHSASTPEPQRASTGDGDQGTVDSSMQYFRYNRNCMEFLQRQMTEAKKAVLPGHYTKVVKIDDRPEDEESPASCNKEFEHALNLGGALIGRHAKKFDLVNFYTATEAREVTQAICKILKACIEWWNVEGVEILDRVPQDAVEEDEKTLDRYLGCILGTEEESIFEGMPADIQKEWEQAKQEHNNRLRSLKIVMDTDIGPPQHQLSGSVYVATYRGREHAVKSGNRMDNVAFARFYSEAAVMELIRSPSVARLFAVTRSGKLVMEKGEMDIMTWFWQHRSGGLKLKLRLLRDAAQSLSDVHYAGLVHRDIRTKKFVVFGYGLPEVKLVGLGKASTGNITGKNTVRKHGKITFAAPEIFEEKPCDTKSDIYSFGIVMYEMIGETLPYGRGTTDAQVMRMKRNGGLCAEAARNDRRSWQNAAVYQIQRANAGLFVLLHDKGKEHGRDSNESK</sequence>
<keyword evidence="5 6" id="KW-0067">ATP-binding</keyword>
<keyword evidence="3 6" id="KW-0547">Nucleotide-binding</keyword>
<dbReference type="Gene3D" id="3.30.200.20">
    <property type="entry name" value="Phosphorylase Kinase, domain 1"/>
    <property type="match status" value="2"/>
</dbReference>
<keyword evidence="4" id="KW-0418">Kinase</keyword>
<dbReference type="GO" id="GO:0005524">
    <property type="term" value="F:ATP binding"/>
    <property type="evidence" value="ECO:0007669"/>
    <property type="project" value="UniProtKB-UniRule"/>
</dbReference>
<evidence type="ECO:0000256" key="2">
    <source>
        <dbReference type="ARBA" id="ARBA00022679"/>
    </source>
</evidence>
<dbReference type="Proteomes" id="UP000708148">
    <property type="component" value="Unassembled WGS sequence"/>
</dbReference>
<keyword evidence="1" id="KW-0723">Serine/threonine-protein kinase</keyword>
<feature type="domain" description="Protein kinase" evidence="8">
    <location>
        <begin position="1044"/>
        <end position="1308"/>
    </location>
</feature>
<evidence type="ECO:0000313" key="9">
    <source>
        <dbReference type="EMBL" id="CAD7704447.1"/>
    </source>
</evidence>